<evidence type="ECO:0000259" key="13">
    <source>
        <dbReference type="PROSITE" id="PS50835"/>
    </source>
</evidence>
<keyword evidence="8" id="KW-0675">Receptor</keyword>
<dbReference type="EMBL" id="CM015724">
    <property type="protein sequence ID" value="KAF3698431.1"/>
    <property type="molecule type" value="Genomic_DNA"/>
</dbReference>
<dbReference type="PANTHER" id="PTHR25466">
    <property type="entry name" value="T-LYMPHOCYTE ACTIVATION ANTIGEN"/>
    <property type="match status" value="1"/>
</dbReference>
<dbReference type="GO" id="GO:0071222">
    <property type="term" value="P:cellular response to lipopolysaccharide"/>
    <property type="evidence" value="ECO:0007669"/>
    <property type="project" value="TreeGrafter"/>
</dbReference>
<dbReference type="Gene3D" id="2.60.40.10">
    <property type="entry name" value="Immunoglobulins"/>
    <property type="match status" value="1"/>
</dbReference>
<evidence type="ECO:0000256" key="10">
    <source>
        <dbReference type="ARBA" id="ARBA00023319"/>
    </source>
</evidence>
<dbReference type="SMART" id="SM00406">
    <property type="entry name" value="IGv"/>
    <property type="match status" value="1"/>
</dbReference>
<evidence type="ECO:0000256" key="1">
    <source>
        <dbReference type="ARBA" id="ARBA00004251"/>
    </source>
</evidence>
<name>A0A6G1Q736_CHAAH</name>
<dbReference type="GO" id="GO:0006955">
    <property type="term" value="P:immune response"/>
    <property type="evidence" value="ECO:0007669"/>
    <property type="project" value="TreeGrafter"/>
</dbReference>
<dbReference type="Proteomes" id="UP000503349">
    <property type="component" value="Chromosome 13"/>
</dbReference>
<dbReference type="PANTHER" id="PTHR25466:SF9">
    <property type="entry name" value="FIBRONECTIN TYPE-III DOMAIN-CONTAINING PROTEIN"/>
    <property type="match status" value="1"/>
</dbReference>
<evidence type="ECO:0000313" key="15">
    <source>
        <dbReference type="Proteomes" id="UP000503349"/>
    </source>
</evidence>
<comment type="subcellular location">
    <subcellularLocation>
        <location evidence="1">Cell membrane</location>
        <topology evidence="1">Single-pass type I membrane protein</topology>
    </subcellularLocation>
</comment>
<organism evidence="14 15">
    <name type="scientific">Channa argus</name>
    <name type="common">Northern snakehead</name>
    <name type="synonym">Ophicephalus argus</name>
    <dbReference type="NCBI Taxonomy" id="215402"/>
    <lineage>
        <taxon>Eukaryota</taxon>
        <taxon>Metazoa</taxon>
        <taxon>Chordata</taxon>
        <taxon>Craniata</taxon>
        <taxon>Vertebrata</taxon>
        <taxon>Euteleostomi</taxon>
        <taxon>Actinopterygii</taxon>
        <taxon>Neopterygii</taxon>
        <taxon>Teleostei</taxon>
        <taxon>Neoteleostei</taxon>
        <taxon>Acanthomorphata</taxon>
        <taxon>Anabantaria</taxon>
        <taxon>Anabantiformes</taxon>
        <taxon>Channoidei</taxon>
        <taxon>Channidae</taxon>
        <taxon>Channa</taxon>
    </lineage>
</organism>
<dbReference type="SUPFAM" id="SSF48726">
    <property type="entry name" value="Immunoglobulin"/>
    <property type="match status" value="1"/>
</dbReference>
<keyword evidence="4 12" id="KW-0732">Signal</keyword>
<dbReference type="InterPro" id="IPR013106">
    <property type="entry name" value="Ig_V-set"/>
</dbReference>
<dbReference type="GO" id="GO:0009897">
    <property type="term" value="C:external side of plasma membrane"/>
    <property type="evidence" value="ECO:0007669"/>
    <property type="project" value="TreeGrafter"/>
</dbReference>
<evidence type="ECO:0000256" key="8">
    <source>
        <dbReference type="ARBA" id="ARBA00023170"/>
    </source>
</evidence>
<evidence type="ECO:0000256" key="12">
    <source>
        <dbReference type="SAM" id="SignalP"/>
    </source>
</evidence>
<keyword evidence="6 11" id="KW-0472">Membrane</keyword>
<proteinExistence type="predicted"/>
<feature type="transmembrane region" description="Helical" evidence="11">
    <location>
        <begin position="133"/>
        <end position="155"/>
    </location>
</feature>
<keyword evidence="10" id="KW-0393">Immunoglobulin domain</keyword>
<keyword evidence="15" id="KW-1185">Reference proteome</keyword>
<evidence type="ECO:0000256" key="6">
    <source>
        <dbReference type="ARBA" id="ARBA00023136"/>
    </source>
</evidence>
<keyword evidence="7" id="KW-1015">Disulfide bond</keyword>
<dbReference type="InterPro" id="IPR036179">
    <property type="entry name" value="Ig-like_dom_sf"/>
</dbReference>
<dbReference type="GO" id="GO:0042102">
    <property type="term" value="P:positive regulation of T cell proliferation"/>
    <property type="evidence" value="ECO:0007669"/>
    <property type="project" value="TreeGrafter"/>
</dbReference>
<reference evidence="14 15" key="1">
    <citation type="submission" date="2019-02" db="EMBL/GenBank/DDBJ databases">
        <title>Opniocepnalus argus genome.</title>
        <authorList>
            <person name="Zhou C."/>
            <person name="Xiao S."/>
        </authorList>
    </citation>
    <scope>NUCLEOTIDE SEQUENCE [LARGE SCALE GENOMIC DNA]</scope>
    <source>
        <strain evidence="14">OARG1902GOOAL</strain>
        <tissue evidence="14">Muscle</tissue>
    </source>
</reference>
<evidence type="ECO:0000256" key="2">
    <source>
        <dbReference type="ARBA" id="ARBA00022475"/>
    </source>
</evidence>
<evidence type="ECO:0000256" key="7">
    <source>
        <dbReference type="ARBA" id="ARBA00023157"/>
    </source>
</evidence>
<gene>
    <name evidence="14" type="ORF">EXN66_Car014112</name>
</gene>
<reference evidence="15" key="2">
    <citation type="submission" date="2019-02" db="EMBL/GenBank/DDBJ databases">
        <title>Opniocepnalus argus Var Kimnra genome.</title>
        <authorList>
            <person name="Zhou C."/>
            <person name="Xiao S."/>
        </authorList>
    </citation>
    <scope>NUCLEOTIDE SEQUENCE [LARGE SCALE GENOMIC DNA]</scope>
</reference>
<sequence length="172" mass="18618">MEVVLVFVVFLLVTQNALAVEVDEGEESVVLPCQAPPAKHTSVLWSRNDLSPSTVHLREAQDNLQNQNSLFSKRTSMKSDALQTGDVSLTLTQLQLLDSGTYTCTVRGGGSTDVSQVTLTVNRKKDLELQKQVTAVSAAFGVFVVLVAASLGVAYHSGYLRFSKNTGPEDKF</sequence>
<evidence type="ECO:0000256" key="9">
    <source>
        <dbReference type="ARBA" id="ARBA00023180"/>
    </source>
</evidence>
<evidence type="ECO:0000256" key="11">
    <source>
        <dbReference type="SAM" id="Phobius"/>
    </source>
</evidence>
<feature type="signal peptide" evidence="12">
    <location>
        <begin position="1"/>
        <end position="19"/>
    </location>
</feature>
<dbReference type="InterPro" id="IPR013783">
    <property type="entry name" value="Ig-like_fold"/>
</dbReference>
<dbReference type="InterPro" id="IPR003599">
    <property type="entry name" value="Ig_sub"/>
</dbReference>
<keyword evidence="9" id="KW-0325">Glycoprotein</keyword>
<keyword evidence="3 11" id="KW-0812">Transmembrane</keyword>
<evidence type="ECO:0000313" key="14">
    <source>
        <dbReference type="EMBL" id="KAF3698431.1"/>
    </source>
</evidence>
<evidence type="ECO:0000256" key="3">
    <source>
        <dbReference type="ARBA" id="ARBA00022692"/>
    </source>
</evidence>
<dbReference type="FunFam" id="2.60.40.10:FF:000142">
    <property type="entry name" value="V-set domain-containing T-cell activation inhibitor 1"/>
    <property type="match status" value="1"/>
</dbReference>
<dbReference type="GO" id="GO:0007166">
    <property type="term" value="P:cell surface receptor signaling pathway"/>
    <property type="evidence" value="ECO:0007669"/>
    <property type="project" value="TreeGrafter"/>
</dbReference>
<keyword evidence="5 11" id="KW-1133">Transmembrane helix</keyword>
<dbReference type="SMART" id="SM00409">
    <property type="entry name" value="IG"/>
    <property type="match status" value="1"/>
</dbReference>
<keyword evidence="2" id="KW-1003">Cell membrane</keyword>
<dbReference type="GO" id="GO:0031295">
    <property type="term" value="P:T cell costimulation"/>
    <property type="evidence" value="ECO:0007669"/>
    <property type="project" value="TreeGrafter"/>
</dbReference>
<evidence type="ECO:0000256" key="5">
    <source>
        <dbReference type="ARBA" id="ARBA00022989"/>
    </source>
</evidence>
<dbReference type="GO" id="GO:0042130">
    <property type="term" value="P:negative regulation of T cell proliferation"/>
    <property type="evidence" value="ECO:0007669"/>
    <property type="project" value="TreeGrafter"/>
</dbReference>
<accession>A0A6G1Q736</accession>
<feature type="domain" description="Ig-like" evidence="13">
    <location>
        <begin position="21"/>
        <end position="120"/>
    </location>
</feature>
<protein>
    <submittedName>
        <fullName evidence="14">Butyrophilin subfamily 1 member A1</fullName>
    </submittedName>
</protein>
<dbReference type="InterPro" id="IPR007110">
    <property type="entry name" value="Ig-like_dom"/>
</dbReference>
<feature type="chain" id="PRO_5026004862" evidence="12">
    <location>
        <begin position="20"/>
        <end position="172"/>
    </location>
</feature>
<dbReference type="PROSITE" id="PS50835">
    <property type="entry name" value="IG_LIKE"/>
    <property type="match status" value="1"/>
</dbReference>
<evidence type="ECO:0000256" key="4">
    <source>
        <dbReference type="ARBA" id="ARBA00022729"/>
    </source>
</evidence>
<dbReference type="InterPro" id="IPR051713">
    <property type="entry name" value="T-cell_Activation_Regulation"/>
</dbReference>
<dbReference type="Pfam" id="PF07686">
    <property type="entry name" value="V-set"/>
    <property type="match status" value="1"/>
</dbReference>
<dbReference type="AlphaFoldDB" id="A0A6G1Q736"/>